<evidence type="ECO:0000259" key="5">
    <source>
        <dbReference type="PROSITE" id="PS50106"/>
    </source>
</evidence>
<evidence type="ECO:0000313" key="7">
    <source>
        <dbReference type="Proteomes" id="UP001138997"/>
    </source>
</evidence>
<dbReference type="SMART" id="SM00228">
    <property type="entry name" value="PDZ"/>
    <property type="match status" value="1"/>
</dbReference>
<dbReference type="InterPro" id="IPR009003">
    <property type="entry name" value="Peptidase_S1_PA"/>
</dbReference>
<dbReference type="RefSeq" id="WP_231448342.1">
    <property type="nucleotide sequence ID" value="NZ_JAJOMB010000022.1"/>
</dbReference>
<feature type="compositionally biased region" description="Low complexity" evidence="4">
    <location>
        <begin position="62"/>
        <end position="80"/>
    </location>
</feature>
<protein>
    <submittedName>
        <fullName evidence="6">Trypsin-like peptidase domain-containing protein</fullName>
    </submittedName>
</protein>
<dbReference type="InterPro" id="IPR036034">
    <property type="entry name" value="PDZ_sf"/>
</dbReference>
<dbReference type="Proteomes" id="UP001138997">
    <property type="component" value="Unassembled WGS sequence"/>
</dbReference>
<feature type="compositionally biased region" description="Gly residues" evidence="4">
    <location>
        <begin position="81"/>
        <end position="111"/>
    </location>
</feature>
<dbReference type="Pfam" id="PF13365">
    <property type="entry name" value="Trypsin_2"/>
    <property type="match status" value="1"/>
</dbReference>
<evidence type="ECO:0000256" key="4">
    <source>
        <dbReference type="SAM" id="MobiDB-lite"/>
    </source>
</evidence>
<name>A0A9X1SX66_9ACTN</name>
<feature type="region of interest" description="Disordered" evidence="4">
    <location>
        <begin position="1"/>
        <end position="111"/>
    </location>
</feature>
<dbReference type="SUPFAM" id="SSF50494">
    <property type="entry name" value="Trypsin-like serine proteases"/>
    <property type="match status" value="1"/>
</dbReference>
<dbReference type="Gene3D" id="2.30.42.10">
    <property type="match status" value="1"/>
</dbReference>
<dbReference type="Gene3D" id="2.40.10.10">
    <property type="entry name" value="Trypsin-like serine proteases"/>
    <property type="match status" value="2"/>
</dbReference>
<feature type="compositionally biased region" description="Gly residues" evidence="4">
    <location>
        <begin position="1"/>
        <end position="37"/>
    </location>
</feature>
<dbReference type="Pfam" id="PF13180">
    <property type="entry name" value="PDZ_2"/>
    <property type="match status" value="1"/>
</dbReference>
<dbReference type="PANTHER" id="PTHR43343:SF3">
    <property type="entry name" value="PROTEASE DO-LIKE 8, CHLOROPLASTIC"/>
    <property type="match status" value="1"/>
</dbReference>
<dbReference type="InterPro" id="IPR001478">
    <property type="entry name" value="PDZ"/>
</dbReference>
<organism evidence="6 7">
    <name type="scientific">Kineosporia babensis</name>
    <dbReference type="NCBI Taxonomy" id="499548"/>
    <lineage>
        <taxon>Bacteria</taxon>
        <taxon>Bacillati</taxon>
        <taxon>Actinomycetota</taxon>
        <taxon>Actinomycetes</taxon>
        <taxon>Kineosporiales</taxon>
        <taxon>Kineosporiaceae</taxon>
        <taxon>Kineosporia</taxon>
    </lineage>
</organism>
<dbReference type="SUPFAM" id="SSF50156">
    <property type="entry name" value="PDZ domain-like"/>
    <property type="match status" value="1"/>
</dbReference>
<evidence type="ECO:0000313" key="6">
    <source>
        <dbReference type="EMBL" id="MCD5315521.1"/>
    </source>
</evidence>
<dbReference type="PRINTS" id="PR00834">
    <property type="entry name" value="PROTEASES2C"/>
</dbReference>
<feature type="compositionally biased region" description="Gly residues" evidence="4">
    <location>
        <begin position="136"/>
        <end position="147"/>
    </location>
</feature>
<keyword evidence="3" id="KW-0378">Hydrolase</keyword>
<dbReference type="InterPro" id="IPR001940">
    <property type="entry name" value="Peptidase_S1C"/>
</dbReference>
<comment type="similarity">
    <text evidence="1">Belongs to the peptidase S1C family.</text>
</comment>
<feature type="region of interest" description="Disordered" evidence="4">
    <location>
        <begin position="126"/>
        <end position="147"/>
    </location>
</feature>
<feature type="domain" description="PDZ" evidence="5">
    <location>
        <begin position="512"/>
        <end position="564"/>
    </location>
</feature>
<reference evidence="6" key="1">
    <citation type="submission" date="2021-11" db="EMBL/GenBank/DDBJ databases">
        <title>Streptomyces corallinus and Kineosporia corallina sp. nov., two new coral-derived marine actinobacteria.</title>
        <authorList>
            <person name="Buangrab K."/>
            <person name="Sutthacheep M."/>
            <person name="Yeemin T."/>
            <person name="Harunari E."/>
            <person name="Igarashi Y."/>
            <person name="Sripreechasak P."/>
            <person name="Kanchanasin P."/>
            <person name="Tanasupawat S."/>
            <person name="Phongsopitanun W."/>
        </authorList>
    </citation>
    <scope>NUCLEOTIDE SEQUENCE</scope>
    <source>
        <strain evidence="6">JCM 31032</strain>
    </source>
</reference>
<evidence type="ECO:0000256" key="1">
    <source>
        <dbReference type="ARBA" id="ARBA00010541"/>
    </source>
</evidence>
<dbReference type="GO" id="GO:0004252">
    <property type="term" value="F:serine-type endopeptidase activity"/>
    <property type="evidence" value="ECO:0007669"/>
    <property type="project" value="InterPro"/>
</dbReference>
<comment type="caution">
    <text evidence="6">The sequence shown here is derived from an EMBL/GenBank/DDBJ whole genome shotgun (WGS) entry which is preliminary data.</text>
</comment>
<dbReference type="AlphaFoldDB" id="A0A9X1SX66"/>
<evidence type="ECO:0000256" key="2">
    <source>
        <dbReference type="ARBA" id="ARBA00022670"/>
    </source>
</evidence>
<dbReference type="InterPro" id="IPR043504">
    <property type="entry name" value="Peptidase_S1_PA_chymotrypsin"/>
</dbReference>
<accession>A0A9X1SX66</accession>
<feature type="region of interest" description="Disordered" evidence="4">
    <location>
        <begin position="164"/>
        <end position="207"/>
    </location>
</feature>
<sequence>MQGGQGQSGQGGSSHGGQAQGGQGQSGQGGSSQGSQGGWSSPSGSSTGSWTADLGEARSGANPQNPQSTQNPNQGAYPGAGPLGYGSGGHNTGGYNSGGYNTGGYSSGGFNTGGYSSGGYNTGSFSPGGQNANGQNPGGQNTGGFSAGGYNTGGFNAGSYNTGNNSAGNPAGNNPAGNSGDPLIPGLQPAWGPPPPMPPGRPNGKASGRASLIAAALGVGLLAGVLGGFGGSALYDDVADADGRAPTVSLPEPVKDDRNQTSGEVTTVASAVTPSVVSLEVVAGQSQGTGSGFVVDAENGYILTNNHVVSGDGGDAGAGGSSPDIQVVFQDGTQAKGTLVGADASYDLAVVKVKAKGLRELSFGDSDEVQVGDPVVAIGAPLGLTGTVTTGIVSALNRPVAAGEGDSPAFINAIQTDAAINPGNSGGPLVNAAGHVIAVNSAIARVPGTTDATGGSIGLGFAIPSNQAQRTAEQLIQTGKADHPIIGVTLDPTYAGEGVLVNQEARQGQEPVTPGGPADQAGIEPGDVITKFNGRPVTAPDELIVAIRAEKPGDTVTLTIRRGGGKEEEVKVKLSASSD</sequence>
<keyword evidence="2" id="KW-0645">Protease</keyword>
<feature type="compositionally biased region" description="Pro residues" evidence="4">
    <location>
        <begin position="191"/>
        <end position="201"/>
    </location>
</feature>
<feature type="compositionally biased region" description="Low complexity" evidence="4">
    <location>
        <begin position="38"/>
        <end position="49"/>
    </location>
</feature>
<feature type="compositionally biased region" description="Low complexity" evidence="4">
    <location>
        <begin position="164"/>
        <end position="190"/>
    </location>
</feature>
<keyword evidence="7" id="KW-1185">Reference proteome</keyword>
<dbReference type="PROSITE" id="PS50106">
    <property type="entry name" value="PDZ"/>
    <property type="match status" value="1"/>
</dbReference>
<dbReference type="GO" id="GO:0006508">
    <property type="term" value="P:proteolysis"/>
    <property type="evidence" value="ECO:0007669"/>
    <property type="project" value="UniProtKB-KW"/>
</dbReference>
<dbReference type="EMBL" id="JAJOMB010000022">
    <property type="protein sequence ID" value="MCD5315521.1"/>
    <property type="molecule type" value="Genomic_DNA"/>
</dbReference>
<gene>
    <name evidence="6" type="ORF">LR394_31950</name>
</gene>
<dbReference type="PANTHER" id="PTHR43343">
    <property type="entry name" value="PEPTIDASE S12"/>
    <property type="match status" value="1"/>
</dbReference>
<dbReference type="CDD" id="cd06779">
    <property type="entry name" value="cpPDZ_Deg_HtrA-like"/>
    <property type="match status" value="1"/>
</dbReference>
<proteinExistence type="inferred from homology"/>
<feature type="compositionally biased region" description="Low complexity" evidence="4">
    <location>
        <begin position="126"/>
        <end position="135"/>
    </location>
</feature>
<dbReference type="InterPro" id="IPR051201">
    <property type="entry name" value="Chloro_Bact_Ser_Proteases"/>
</dbReference>
<evidence type="ECO:0000256" key="3">
    <source>
        <dbReference type="ARBA" id="ARBA00022801"/>
    </source>
</evidence>